<dbReference type="Gene3D" id="3.30.559.10">
    <property type="entry name" value="Chloramphenicol acetyltransferase-like domain"/>
    <property type="match status" value="1"/>
</dbReference>
<dbReference type="RefSeq" id="WP_211371841.1">
    <property type="nucleotide sequence ID" value="NZ_VICD02000167.1"/>
</dbReference>
<dbReference type="InterPro" id="IPR009081">
    <property type="entry name" value="PP-bd_ACP"/>
</dbReference>
<dbReference type="GO" id="GO:0005737">
    <property type="term" value="C:cytoplasm"/>
    <property type="evidence" value="ECO:0007669"/>
    <property type="project" value="TreeGrafter"/>
</dbReference>
<dbReference type="SUPFAM" id="SSF47336">
    <property type="entry name" value="ACP-like"/>
    <property type="match status" value="1"/>
</dbReference>
<reference evidence="4 5" key="1">
    <citation type="submission" date="2019-10" db="EMBL/GenBank/DDBJ databases">
        <title>Lysobacter alkalisoli sp. nov., isolated from saline-alkaline soil.</title>
        <authorList>
            <person name="Sun J.-Q."/>
        </authorList>
    </citation>
    <scope>NUCLEOTIDE SEQUENCE [LARGE SCALE GENOMIC DNA]</scope>
    <source>
        <strain evidence="4 5">KCTC 42381</strain>
    </source>
</reference>
<dbReference type="PANTHER" id="PTHR45527:SF1">
    <property type="entry name" value="FATTY ACID SYNTHASE"/>
    <property type="match status" value="1"/>
</dbReference>
<evidence type="ECO:0000313" key="5">
    <source>
        <dbReference type="Proteomes" id="UP000320431"/>
    </source>
</evidence>
<dbReference type="InterPro" id="IPR001242">
    <property type="entry name" value="Condensation_dom"/>
</dbReference>
<dbReference type="GO" id="GO:0003824">
    <property type="term" value="F:catalytic activity"/>
    <property type="evidence" value="ECO:0007669"/>
    <property type="project" value="InterPro"/>
</dbReference>
<dbReference type="Gene3D" id="1.10.1200.10">
    <property type="entry name" value="ACP-like"/>
    <property type="match status" value="1"/>
</dbReference>
<feature type="non-terminal residue" evidence="4">
    <location>
        <position position="594"/>
    </location>
</feature>
<keyword evidence="2" id="KW-0596">Phosphopantetheine</keyword>
<dbReference type="GO" id="GO:0031177">
    <property type="term" value="F:phosphopantetheine binding"/>
    <property type="evidence" value="ECO:0007669"/>
    <property type="project" value="TreeGrafter"/>
</dbReference>
<dbReference type="InterPro" id="IPR042099">
    <property type="entry name" value="ANL_N_sf"/>
</dbReference>
<evidence type="ECO:0000313" key="4">
    <source>
        <dbReference type="EMBL" id="KAB8188342.1"/>
    </source>
</evidence>
<dbReference type="InterPro" id="IPR006162">
    <property type="entry name" value="Ppantetheine_attach_site"/>
</dbReference>
<dbReference type="InterPro" id="IPR036736">
    <property type="entry name" value="ACP-like_sf"/>
</dbReference>
<dbReference type="FunFam" id="1.10.1200.10:FF:000005">
    <property type="entry name" value="Nonribosomal peptide synthetase 1"/>
    <property type="match status" value="1"/>
</dbReference>
<dbReference type="Gene3D" id="3.30.559.30">
    <property type="entry name" value="Nonribosomal peptide synthetase, condensation domain"/>
    <property type="match status" value="1"/>
</dbReference>
<dbReference type="PANTHER" id="PTHR45527">
    <property type="entry name" value="NONRIBOSOMAL PEPTIDE SYNTHETASE"/>
    <property type="match status" value="1"/>
</dbReference>
<dbReference type="Pfam" id="PF00668">
    <property type="entry name" value="Condensation"/>
    <property type="match status" value="1"/>
</dbReference>
<dbReference type="GO" id="GO:0043041">
    <property type="term" value="P:amino acid activation for nonribosomal peptide biosynthetic process"/>
    <property type="evidence" value="ECO:0007669"/>
    <property type="project" value="TreeGrafter"/>
</dbReference>
<comment type="caution">
    <text evidence="4">The sequence shown here is derived from an EMBL/GenBank/DDBJ whole genome shotgun (WGS) entry which is preliminary data.</text>
</comment>
<dbReference type="Pfam" id="PF00550">
    <property type="entry name" value="PP-binding"/>
    <property type="match status" value="1"/>
</dbReference>
<dbReference type="SUPFAM" id="SSF56801">
    <property type="entry name" value="Acetyl-CoA synthetase-like"/>
    <property type="match status" value="1"/>
</dbReference>
<evidence type="ECO:0000256" key="3">
    <source>
        <dbReference type="ARBA" id="ARBA00022553"/>
    </source>
</evidence>
<protein>
    <submittedName>
        <fullName evidence="4">Uncharacterized protein</fullName>
    </submittedName>
</protein>
<name>A0A508APL4_9GAMM</name>
<evidence type="ECO:0000256" key="1">
    <source>
        <dbReference type="ARBA" id="ARBA00001957"/>
    </source>
</evidence>
<feature type="non-terminal residue" evidence="4">
    <location>
        <position position="1"/>
    </location>
</feature>
<comment type="cofactor">
    <cofactor evidence="1">
        <name>pantetheine 4'-phosphate</name>
        <dbReference type="ChEBI" id="CHEBI:47942"/>
    </cofactor>
</comment>
<dbReference type="PROSITE" id="PS00012">
    <property type="entry name" value="PHOSPHOPANTETHEINE"/>
    <property type="match status" value="1"/>
</dbReference>
<proteinExistence type="predicted"/>
<sequence>RTEVERTLCEVWEEVLGRERVGVADNFFSLGGDSILSLRLVSLLKARGLLLEVRDIFQARTIESLVPRLRGVASEEKDVEPFALLSEAERRLFDEDVEDAYPLSALQAGMVFHTQLEEFSGIYHDIISDHVRFRWNRGAFEQALASCIAEHPILRTGFRLDGERPLQFVRRQGALPLQVEDLRAMSEQEQEQHLASWTEAHKGYVFDWEHGPLFQIHVFLRSDESFQFTISFHHAILDGWSRASLTTALYNRYESLLQGETLQDEPVDRTYRRFIAAEQKLLADSEAKQFFASRLEEAPTRQVPRLKVAAERQAGAPVRQGVLRLEGLTPISDRLIALSMSMGVAVQSVLLAVHYKVLSSLSGRDVAVSCVTQNGRPESEGAERGLGLFLNSLPLAMKVEPASWRELIQKTADLTSASVGYRGYPLARIQQDLGVAFDEVTFNYTHYHVYNDMEAAGETQLEVLESSGFERTNFDFHVDISRGLGRDVLFLAFVYNADLYEEGFVQRIGAYYLRAFEQLLEDLDAPHLAAPLLDESELSQLRDSRNATVVAYDARPVQQQIAEQAQRTPASPAVVCGDVTLSYAELEARSNRLA</sequence>
<organism evidence="4 5">
    <name type="scientific">Marilutibacter maris</name>
    <dbReference type="NCBI Taxonomy" id="1605891"/>
    <lineage>
        <taxon>Bacteria</taxon>
        <taxon>Pseudomonadati</taxon>
        <taxon>Pseudomonadota</taxon>
        <taxon>Gammaproteobacteria</taxon>
        <taxon>Lysobacterales</taxon>
        <taxon>Lysobacteraceae</taxon>
        <taxon>Marilutibacter</taxon>
    </lineage>
</organism>
<gene>
    <name evidence="4" type="ORF">FKV24_010290</name>
</gene>
<accession>A0A508APL4</accession>
<dbReference type="Gene3D" id="3.40.50.12780">
    <property type="entry name" value="N-terminal domain of ligase-like"/>
    <property type="match status" value="1"/>
</dbReference>
<dbReference type="EMBL" id="VICD02000167">
    <property type="protein sequence ID" value="KAB8188342.1"/>
    <property type="molecule type" value="Genomic_DNA"/>
</dbReference>
<dbReference type="GO" id="GO:0044550">
    <property type="term" value="P:secondary metabolite biosynthetic process"/>
    <property type="evidence" value="ECO:0007669"/>
    <property type="project" value="TreeGrafter"/>
</dbReference>
<dbReference type="AlphaFoldDB" id="A0A508APL4"/>
<dbReference type="InterPro" id="IPR023213">
    <property type="entry name" value="CAT-like_dom_sf"/>
</dbReference>
<dbReference type="Proteomes" id="UP000320431">
    <property type="component" value="Unassembled WGS sequence"/>
</dbReference>
<evidence type="ECO:0000256" key="2">
    <source>
        <dbReference type="ARBA" id="ARBA00022450"/>
    </source>
</evidence>
<dbReference type="SUPFAM" id="SSF52777">
    <property type="entry name" value="CoA-dependent acyltransferases"/>
    <property type="match status" value="2"/>
</dbReference>
<keyword evidence="3" id="KW-0597">Phosphoprotein</keyword>
<dbReference type="PROSITE" id="PS50075">
    <property type="entry name" value="CARRIER"/>
    <property type="match status" value="1"/>
</dbReference>